<feature type="signal peptide" evidence="1">
    <location>
        <begin position="1"/>
        <end position="19"/>
    </location>
</feature>
<evidence type="ECO:0000313" key="2">
    <source>
        <dbReference type="EMBL" id="EMR67606.1"/>
    </source>
</evidence>
<keyword evidence="1" id="KW-0732">Signal</keyword>
<sequence>MSPLSKIALLLSAAASVHALGTGWPTEGTQRGTIRVYSWGEEKEVGCVTKEGHWTVSYGYCDAFNAKSLGPITVDREWTELEIRTSEGAQCWFPDNSTMELVCGSEVDDTETLWLHASDYQSDVLVHSRALDSYVPVDGKAPTGEEAVALKGEGQVGDGNNYQLIWVRA</sequence>
<evidence type="ECO:0000256" key="1">
    <source>
        <dbReference type="SAM" id="SignalP"/>
    </source>
</evidence>
<dbReference type="AlphaFoldDB" id="M7TCL4"/>
<organism evidence="2 3">
    <name type="scientific">Eutypa lata (strain UCR-EL1)</name>
    <name type="common">Grapevine dieback disease fungus</name>
    <name type="synonym">Eutypa armeniacae</name>
    <dbReference type="NCBI Taxonomy" id="1287681"/>
    <lineage>
        <taxon>Eukaryota</taxon>
        <taxon>Fungi</taxon>
        <taxon>Dikarya</taxon>
        <taxon>Ascomycota</taxon>
        <taxon>Pezizomycotina</taxon>
        <taxon>Sordariomycetes</taxon>
        <taxon>Xylariomycetidae</taxon>
        <taxon>Xylariales</taxon>
        <taxon>Diatrypaceae</taxon>
        <taxon>Eutypa</taxon>
    </lineage>
</organism>
<dbReference type="KEGG" id="ela:UCREL1_5384"/>
<gene>
    <name evidence="2" type="ORF">UCREL1_5384</name>
</gene>
<protein>
    <submittedName>
        <fullName evidence="2">Uncharacterized protein</fullName>
    </submittedName>
</protein>
<feature type="chain" id="PRO_5004085473" evidence="1">
    <location>
        <begin position="20"/>
        <end position="169"/>
    </location>
</feature>
<accession>M7TCL4</accession>
<dbReference type="OrthoDB" id="4657893at2759"/>
<name>M7TCL4_EUTLA</name>
<dbReference type="EMBL" id="KB706403">
    <property type="protein sequence ID" value="EMR67606.1"/>
    <property type="molecule type" value="Genomic_DNA"/>
</dbReference>
<keyword evidence="3" id="KW-1185">Reference proteome</keyword>
<dbReference type="HOGENOM" id="CLU_1578520_0_0_1"/>
<proteinExistence type="predicted"/>
<dbReference type="Proteomes" id="UP000012174">
    <property type="component" value="Unassembled WGS sequence"/>
</dbReference>
<reference evidence="3" key="1">
    <citation type="journal article" date="2013" name="Genome Announc.">
        <title>Draft genome sequence of the grapevine dieback fungus Eutypa lata UCR-EL1.</title>
        <authorList>
            <person name="Blanco-Ulate B."/>
            <person name="Rolshausen P.E."/>
            <person name="Cantu D."/>
        </authorList>
    </citation>
    <scope>NUCLEOTIDE SEQUENCE [LARGE SCALE GENOMIC DNA]</scope>
    <source>
        <strain evidence="3">UCR-EL1</strain>
    </source>
</reference>
<evidence type="ECO:0000313" key="3">
    <source>
        <dbReference type="Proteomes" id="UP000012174"/>
    </source>
</evidence>